<keyword evidence="7 10" id="KW-0418">Kinase</keyword>
<dbReference type="GeneID" id="26304594"/>
<dbReference type="RefSeq" id="XP_014656299.1">
    <property type="nucleotide sequence ID" value="XM_014800813.1"/>
</dbReference>
<evidence type="ECO:0000313" key="12">
    <source>
        <dbReference type="EMBL" id="GAK65636.1"/>
    </source>
</evidence>
<name>A0A081CG40_PSEA2</name>
<keyword evidence="5 10" id="KW-0808">Transferase</keyword>
<dbReference type="EC" id="2.7.4.3" evidence="10"/>
<comment type="function">
    <text evidence="10">Broad-specificity nucleoside monophosphate (NMP) kinase that catalyzes the reversible transfer of the terminal phosphate group between nucleoside triphosphates and monophosphates. Has also ATPase activity. Involved in the late cytoplasmic maturation steps of the 40S ribosomal particles, specifically 18S rRNA maturation. While NMP activity is not required for ribosome maturation, ATPase activity is. Associates transiently with small ribosomal subunit protein uS11. ATP hydrolysis breaks the interaction with uS11. May temporarily remove uS11 from the ribosome to enable a conformational change of the ribosomal RNA that is needed for the final maturation step of the small ribosomal subunit. Its NMP activity may have a role in nuclear energy homeostasis.</text>
</comment>
<comment type="catalytic activity">
    <reaction evidence="10">
        <text>ATP + H2O = ADP + phosphate + H(+)</text>
        <dbReference type="Rhea" id="RHEA:13065"/>
        <dbReference type="ChEBI" id="CHEBI:15377"/>
        <dbReference type="ChEBI" id="CHEBI:15378"/>
        <dbReference type="ChEBI" id="CHEBI:30616"/>
        <dbReference type="ChEBI" id="CHEBI:43474"/>
        <dbReference type="ChEBI" id="CHEBI:456216"/>
    </reaction>
</comment>
<evidence type="ECO:0000256" key="9">
    <source>
        <dbReference type="ARBA" id="ARBA00023242"/>
    </source>
</evidence>
<evidence type="ECO:0000256" key="5">
    <source>
        <dbReference type="ARBA" id="ARBA00022679"/>
    </source>
</evidence>
<feature type="region of interest" description="Disordered" evidence="11">
    <location>
        <begin position="267"/>
        <end position="293"/>
    </location>
</feature>
<feature type="binding site" evidence="10">
    <location>
        <position position="201"/>
    </location>
    <ligand>
        <name>ATP</name>
        <dbReference type="ChEBI" id="CHEBI:30616"/>
    </ligand>
</feature>
<proteinExistence type="inferred from homology"/>
<sequence>MDRVAYSGDNTFATKRARSSFEDRGSSEPDERYPESFYEGRQPLMSDAQFRQAVTEVYRDFFDNYTAHMYSNVAGPDAREYVLCTLKDSLCDSMWRLLNFRGKGFTSVADLKNEDYSCGNRLSTSAISSFSTRKVRVQNFLGPHPHILSQEEDRLSLIRYLNLSHPHILFRSPRRPISTLDGIMVRSFPNIVITGTPGTGKSTHSSLLASTYSPSGSSSHPLRQIDVGAVVKAEGFYTEFLEEWQSYEVNEDQLLDHLEPLTGTIAPEPTESEDYDEMETNQAKQQSEEDEERGGLVLDWHTCDVWPERWVDLVVVLRCDHTVLWDRLEKRGYPLNKIQENNQAEIMGVVADDARNSYPAEAVVELTSQESGDVEENVDRIIAWINAWRQARGLE</sequence>
<dbReference type="GO" id="GO:0004017">
    <property type="term" value="F:AMP kinase activity"/>
    <property type="evidence" value="ECO:0007669"/>
    <property type="project" value="UniProtKB-UniRule"/>
</dbReference>
<dbReference type="GO" id="GO:0016887">
    <property type="term" value="F:ATP hydrolysis activity"/>
    <property type="evidence" value="ECO:0007669"/>
    <property type="project" value="UniProtKB-UniRule"/>
</dbReference>
<dbReference type="SUPFAM" id="SSF52540">
    <property type="entry name" value="P-loop containing nucleoside triphosphate hydrolases"/>
    <property type="match status" value="1"/>
</dbReference>
<keyword evidence="12" id="KW-0378">Hydrolase</keyword>
<dbReference type="InterPro" id="IPR020618">
    <property type="entry name" value="Adenyl_kinase_AK6"/>
</dbReference>
<dbReference type="PANTHER" id="PTHR12595">
    <property type="entry name" value="POS9-ACTIVATING FACTOR FAP7-RELATED"/>
    <property type="match status" value="1"/>
</dbReference>
<accession>A0A081CG40</accession>
<evidence type="ECO:0000256" key="7">
    <source>
        <dbReference type="ARBA" id="ARBA00022777"/>
    </source>
</evidence>
<evidence type="ECO:0000313" key="13">
    <source>
        <dbReference type="Proteomes" id="UP000053758"/>
    </source>
</evidence>
<gene>
    <name evidence="12" type="ORF">PAN0_009c3854</name>
</gene>
<feature type="compositionally biased region" description="Acidic residues" evidence="11">
    <location>
        <begin position="270"/>
        <end position="279"/>
    </location>
</feature>
<keyword evidence="2 10" id="KW-0963">Cytoplasm</keyword>
<dbReference type="Proteomes" id="UP000053758">
    <property type="component" value="Unassembled WGS sequence"/>
</dbReference>
<dbReference type="Pfam" id="PF13238">
    <property type="entry name" value="AAA_18"/>
    <property type="match status" value="1"/>
</dbReference>
<dbReference type="FunFam" id="3.40.50.300:FF:000372">
    <property type="entry name" value="Adenylate kinase isoenzyme 6 homolog"/>
    <property type="match status" value="1"/>
</dbReference>
<dbReference type="HAMAP" id="MF_00039">
    <property type="entry name" value="Adenylate_kinase_AK6"/>
    <property type="match status" value="1"/>
</dbReference>
<evidence type="ECO:0000256" key="8">
    <source>
        <dbReference type="ARBA" id="ARBA00022840"/>
    </source>
</evidence>
<feature type="binding site" evidence="10">
    <location>
        <position position="198"/>
    </location>
    <ligand>
        <name>ATP</name>
        <dbReference type="ChEBI" id="CHEBI:30616"/>
    </ligand>
</feature>
<keyword evidence="3 10" id="KW-0690">Ribosome biogenesis</keyword>
<keyword evidence="13" id="KW-1185">Reference proteome</keyword>
<dbReference type="InterPro" id="IPR027417">
    <property type="entry name" value="P-loop_NTPase"/>
</dbReference>
<evidence type="ECO:0000256" key="10">
    <source>
        <dbReference type="HAMAP-Rule" id="MF_03173"/>
    </source>
</evidence>
<evidence type="ECO:0000256" key="6">
    <source>
        <dbReference type="ARBA" id="ARBA00022741"/>
    </source>
</evidence>
<dbReference type="GO" id="GO:0005524">
    <property type="term" value="F:ATP binding"/>
    <property type="evidence" value="ECO:0007669"/>
    <property type="project" value="UniProtKB-KW"/>
</dbReference>
<keyword evidence="4 10" id="KW-0698">rRNA processing</keyword>
<evidence type="ECO:0000256" key="11">
    <source>
        <dbReference type="SAM" id="MobiDB-lite"/>
    </source>
</evidence>
<feature type="region of interest" description="NMPbind" evidence="10">
    <location>
        <begin position="226"/>
        <end position="249"/>
    </location>
</feature>
<feature type="region of interest" description="LID" evidence="10">
    <location>
        <begin position="330"/>
        <end position="340"/>
    </location>
</feature>
<feature type="binding site" evidence="10">
    <location>
        <position position="331"/>
    </location>
    <ligand>
        <name>ATP</name>
        <dbReference type="ChEBI" id="CHEBI:30616"/>
    </ligand>
</feature>
<dbReference type="HOGENOM" id="CLU_698283_0_0_1"/>
<dbReference type="GO" id="GO:0005634">
    <property type="term" value="C:nucleus"/>
    <property type="evidence" value="ECO:0007669"/>
    <property type="project" value="UniProtKB-SubCell"/>
</dbReference>
<dbReference type="EMBL" id="DF830076">
    <property type="protein sequence ID" value="GAK65636.1"/>
    <property type="molecule type" value="Genomic_DNA"/>
</dbReference>
<feature type="binding site" evidence="10">
    <location>
        <position position="203"/>
    </location>
    <ligand>
        <name>ATP</name>
        <dbReference type="ChEBI" id="CHEBI:30616"/>
    </ligand>
</feature>
<dbReference type="PANTHER" id="PTHR12595:SF0">
    <property type="entry name" value="ADENYLATE KINASE ISOENZYME 6"/>
    <property type="match status" value="1"/>
</dbReference>
<feature type="binding site" evidence="10">
    <location>
        <position position="200"/>
    </location>
    <ligand>
        <name>ATP</name>
        <dbReference type="ChEBI" id="CHEBI:30616"/>
    </ligand>
</feature>
<keyword evidence="8 10" id="KW-0067">ATP-binding</keyword>
<reference evidence="12" key="1">
    <citation type="submission" date="2014-07" db="EMBL/GenBank/DDBJ databases">
        <title>Draft genome sequence of the yeast Pseudozyma antarctica JCM 10317 known as a producer of lipase B which used in a wide range of industrial applications.</title>
        <authorList>
            <person name="Morita T."/>
            <person name="Saika A."/>
            <person name="Koike H."/>
        </authorList>
    </citation>
    <scope>NUCLEOTIDE SEQUENCE</scope>
    <source>
        <strain evidence="12">JCM 10317</strain>
    </source>
</reference>
<keyword evidence="9 10" id="KW-0539">Nucleus</keyword>
<organism evidence="12">
    <name type="scientific">Pseudozyma antarctica</name>
    <name type="common">Yeast</name>
    <name type="synonym">Candida antarctica</name>
    <dbReference type="NCBI Taxonomy" id="84753"/>
    <lineage>
        <taxon>Eukaryota</taxon>
        <taxon>Fungi</taxon>
        <taxon>Dikarya</taxon>
        <taxon>Basidiomycota</taxon>
        <taxon>Ustilaginomycotina</taxon>
        <taxon>Ustilaginomycetes</taxon>
        <taxon>Ustilaginales</taxon>
        <taxon>Ustilaginaceae</taxon>
        <taxon>Moesziomyces</taxon>
    </lineage>
</organism>
<dbReference type="GO" id="GO:0006364">
    <property type="term" value="P:rRNA processing"/>
    <property type="evidence" value="ECO:0007669"/>
    <property type="project" value="UniProtKB-KW"/>
</dbReference>
<evidence type="ECO:0000256" key="3">
    <source>
        <dbReference type="ARBA" id="ARBA00022517"/>
    </source>
</evidence>
<comment type="catalytic activity">
    <reaction evidence="1 10">
        <text>AMP + ATP = 2 ADP</text>
        <dbReference type="Rhea" id="RHEA:12973"/>
        <dbReference type="ChEBI" id="CHEBI:30616"/>
        <dbReference type="ChEBI" id="CHEBI:456215"/>
        <dbReference type="ChEBI" id="CHEBI:456216"/>
        <dbReference type="EC" id="2.7.4.3"/>
    </reaction>
</comment>
<evidence type="ECO:0000256" key="2">
    <source>
        <dbReference type="ARBA" id="ARBA00022490"/>
    </source>
</evidence>
<dbReference type="GO" id="GO:0005737">
    <property type="term" value="C:cytoplasm"/>
    <property type="evidence" value="ECO:0007669"/>
    <property type="project" value="UniProtKB-SubCell"/>
</dbReference>
<comment type="similarity">
    <text evidence="10">Belongs to the adenylate kinase family. AK6 subfamily.</text>
</comment>
<comment type="subcellular location">
    <subcellularLocation>
        <location evidence="10">Cytoplasm</location>
    </subcellularLocation>
    <subcellularLocation>
        <location evidence="10">Nucleus</location>
    </subcellularLocation>
</comment>
<protein>
    <recommendedName>
        <fullName evidence="10">Adenylate kinase isoenzyme 6 homolog</fullName>
        <shortName evidence="10">AK6</shortName>
        <ecNumber evidence="10">2.7.4.3</ecNumber>
    </recommendedName>
    <alternativeName>
        <fullName evidence="10">Dual activity adenylate kinase/ATPase</fullName>
        <shortName evidence="10">AK/ATPase</shortName>
    </alternativeName>
</protein>
<dbReference type="AlphaFoldDB" id="A0A081CG40"/>
<dbReference type="Gene3D" id="3.40.50.300">
    <property type="entry name" value="P-loop containing nucleotide triphosphate hydrolases"/>
    <property type="match status" value="1"/>
</dbReference>
<comment type="subunit">
    <text evidence="10">Interacts with small ribosomal subunit protein uS11. Not a structural component of 43S pre-ribosomes, but transiently interacts with them by binding to uS11.</text>
</comment>
<evidence type="ECO:0000256" key="4">
    <source>
        <dbReference type="ARBA" id="ARBA00022552"/>
    </source>
</evidence>
<keyword evidence="6 10" id="KW-0547">Nucleotide-binding</keyword>
<dbReference type="GO" id="GO:0042274">
    <property type="term" value="P:ribosomal small subunit biogenesis"/>
    <property type="evidence" value="ECO:0007669"/>
    <property type="project" value="UniProtKB-UniRule"/>
</dbReference>
<comment type="caution">
    <text evidence="10">Lacks conserved residue(s) required for the propagation of feature annotation.</text>
</comment>
<feature type="binding site" evidence="10">
    <location>
        <position position="202"/>
    </location>
    <ligand>
        <name>ATP</name>
        <dbReference type="ChEBI" id="CHEBI:30616"/>
    </ligand>
</feature>
<evidence type="ECO:0000256" key="1">
    <source>
        <dbReference type="ARBA" id="ARBA00000582"/>
    </source>
</evidence>